<evidence type="ECO:0000313" key="2">
    <source>
        <dbReference type="EMBL" id="KAF0686026.1"/>
    </source>
</evidence>
<dbReference type="AlphaFoldDB" id="A0A485LPD6"/>
<name>A0A485LPD6_9STRA</name>
<sequence>MVALLDFEKAFDRVDHSYLLTVLRHSGFPQVVVDMVRVLYSDLRSKILVNGHLSKSPRQGDEKGRSKGPASKPASQNTPKVSKHRDSGGHAVNDDEIARCEAVAKAFCKNPGDVNSFLDQILVVPSSQVYELTIKLDKSLRGWSYKVFCSQFVKENPGSLWGSKFPELLIHKKNPTTMVISCYDPKTCVAMGGTKLGEKDYQVPQYTRYGSNYYVTFTKVNNNDMARAIVANLACLTMSVITAFNPTAD</sequence>
<accession>A0A485LPD6</accession>
<reference evidence="3 4" key="1">
    <citation type="submission" date="2019-03" db="EMBL/GenBank/DDBJ databases">
        <authorList>
            <person name="Gaulin E."/>
            <person name="Dumas B."/>
        </authorList>
    </citation>
    <scope>NUCLEOTIDE SEQUENCE [LARGE SCALE GENOMIC DNA]</scope>
    <source>
        <strain evidence="3">CBS 568.67</strain>
    </source>
</reference>
<dbReference type="EMBL" id="VJMH01007018">
    <property type="protein sequence ID" value="KAF0686026.1"/>
    <property type="molecule type" value="Genomic_DNA"/>
</dbReference>
<dbReference type="Proteomes" id="UP000332933">
    <property type="component" value="Unassembled WGS sequence"/>
</dbReference>
<evidence type="ECO:0000313" key="3">
    <source>
        <dbReference type="EMBL" id="VFT98819.1"/>
    </source>
</evidence>
<dbReference type="EMBL" id="CAADRA010007044">
    <property type="protein sequence ID" value="VFT98819.1"/>
    <property type="molecule type" value="Genomic_DNA"/>
</dbReference>
<keyword evidence="4" id="KW-1185">Reference proteome</keyword>
<feature type="region of interest" description="Disordered" evidence="1">
    <location>
        <begin position="53"/>
        <end position="90"/>
    </location>
</feature>
<dbReference type="OrthoDB" id="86254at2759"/>
<reference evidence="2" key="2">
    <citation type="submission" date="2019-06" db="EMBL/GenBank/DDBJ databases">
        <title>Genomics analysis of Aphanomyces spp. identifies a new class of oomycete effector associated with host adaptation.</title>
        <authorList>
            <person name="Gaulin E."/>
        </authorList>
    </citation>
    <scope>NUCLEOTIDE SEQUENCE</scope>
    <source>
        <strain evidence="2">CBS 578.67</strain>
    </source>
</reference>
<organism evidence="3 4">
    <name type="scientific">Aphanomyces stellatus</name>
    <dbReference type="NCBI Taxonomy" id="120398"/>
    <lineage>
        <taxon>Eukaryota</taxon>
        <taxon>Sar</taxon>
        <taxon>Stramenopiles</taxon>
        <taxon>Oomycota</taxon>
        <taxon>Saprolegniomycetes</taxon>
        <taxon>Saprolegniales</taxon>
        <taxon>Verrucalvaceae</taxon>
        <taxon>Aphanomyces</taxon>
    </lineage>
</organism>
<protein>
    <submittedName>
        <fullName evidence="3">Aste57867_22152 protein</fullName>
    </submittedName>
</protein>
<proteinExistence type="predicted"/>
<gene>
    <name evidence="3" type="primary">Aste57867_22152</name>
    <name evidence="2" type="ORF">As57867_022083</name>
    <name evidence="3" type="ORF">ASTE57867_22152</name>
</gene>
<evidence type="ECO:0000256" key="1">
    <source>
        <dbReference type="SAM" id="MobiDB-lite"/>
    </source>
</evidence>
<evidence type="ECO:0000313" key="4">
    <source>
        <dbReference type="Proteomes" id="UP000332933"/>
    </source>
</evidence>